<dbReference type="InterPro" id="IPR008914">
    <property type="entry name" value="PEBP"/>
</dbReference>
<dbReference type="InterPro" id="IPR036610">
    <property type="entry name" value="PEBP-like_sf"/>
</dbReference>
<comment type="caution">
    <text evidence="1">The sequence shown here is derived from an EMBL/GenBank/DDBJ whole genome shotgun (WGS) entry which is preliminary data.</text>
</comment>
<accession>A0AAE3HHQ0</accession>
<dbReference type="RefSeq" id="WP_257532192.1">
    <property type="nucleotide sequence ID" value="NZ_JANKAS010000011.1"/>
</dbReference>
<keyword evidence="2" id="KW-1185">Reference proteome</keyword>
<dbReference type="PANTHER" id="PTHR30289">
    <property type="entry name" value="UNCHARACTERIZED PROTEIN YBCL-RELATED"/>
    <property type="match status" value="1"/>
</dbReference>
<dbReference type="InterPro" id="IPR005247">
    <property type="entry name" value="YbhB_YbcL/LppC-like"/>
</dbReference>
<evidence type="ECO:0000313" key="1">
    <source>
        <dbReference type="EMBL" id="MCR1899634.1"/>
    </source>
</evidence>
<dbReference type="PANTHER" id="PTHR30289:SF1">
    <property type="entry name" value="PEBP (PHOSPHATIDYLETHANOLAMINE-BINDING PROTEIN) FAMILY PROTEIN"/>
    <property type="match status" value="1"/>
</dbReference>
<sequence>MTFELYSSALVNNRFKDEYGNLSKEGNTICGIPQRSFPLNWKGIPEGTESFAIVFIDYDNSEGFPFVHWLACNIPGNVTSLEENASREADFFIQGMNSWSIPYGPYENIPEDLTLHFGGPAPSSEHEYEIVIYALDRVLNLEKGFHYNELRKAMRGHILSKATLIGLYG</sequence>
<gene>
    <name evidence="1" type="ORF">NSA47_11670</name>
</gene>
<dbReference type="Gene3D" id="3.90.280.10">
    <property type="entry name" value="PEBP-like"/>
    <property type="match status" value="1"/>
</dbReference>
<protein>
    <submittedName>
        <fullName evidence="1">YbhB/YbcL family Raf kinase inhibitor-like protein</fullName>
    </submittedName>
</protein>
<name>A0AAE3HHQ0_9FIRM</name>
<dbReference type="EMBL" id="JANKAS010000011">
    <property type="protein sequence ID" value="MCR1899634.1"/>
    <property type="molecule type" value="Genomic_DNA"/>
</dbReference>
<dbReference type="NCBIfam" id="TIGR00481">
    <property type="entry name" value="YbhB/YbcL family Raf kinase inhibitor-like protein"/>
    <property type="match status" value="1"/>
</dbReference>
<dbReference type="AlphaFoldDB" id="A0AAE3HHQ0"/>
<evidence type="ECO:0000313" key="2">
    <source>
        <dbReference type="Proteomes" id="UP001205748"/>
    </source>
</evidence>
<dbReference type="CDD" id="cd00865">
    <property type="entry name" value="PEBP_bact_arch"/>
    <property type="match status" value="1"/>
</dbReference>
<dbReference type="SUPFAM" id="SSF49777">
    <property type="entry name" value="PEBP-like"/>
    <property type="match status" value="1"/>
</dbReference>
<keyword evidence="1" id="KW-0649">Protein kinase inhibitor</keyword>
<dbReference type="Pfam" id="PF01161">
    <property type="entry name" value="PBP"/>
    <property type="match status" value="1"/>
</dbReference>
<organism evidence="1 2">
    <name type="scientific">Irregularibacter muris</name>
    <dbReference type="NCBI Taxonomy" id="1796619"/>
    <lineage>
        <taxon>Bacteria</taxon>
        <taxon>Bacillati</taxon>
        <taxon>Bacillota</taxon>
        <taxon>Clostridia</taxon>
        <taxon>Eubacteriales</taxon>
        <taxon>Eubacteriaceae</taxon>
        <taxon>Irregularibacter</taxon>
    </lineage>
</organism>
<proteinExistence type="predicted"/>
<dbReference type="Proteomes" id="UP001205748">
    <property type="component" value="Unassembled WGS sequence"/>
</dbReference>
<reference evidence="1" key="1">
    <citation type="submission" date="2022-07" db="EMBL/GenBank/DDBJ databases">
        <title>Enhanced cultured diversity of the mouse gut microbiota enables custom-made synthetic communities.</title>
        <authorList>
            <person name="Afrizal A."/>
        </authorList>
    </citation>
    <scope>NUCLEOTIDE SEQUENCE</scope>
    <source>
        <strain evidence="1">DSM 28593</strain>
    </source>
</reference>
<dbReference type="GO" id="GO:0004860">
    <property type="term" value="F:protein kinase inhibitor activity"/>
    <property type="evidence" value="ECO:0007669"/>
    <property type="project" value="UniProtKB-KW"/>
</dbReference>